<dbReference type="GO" id="GO:0016810">
    <property type="term" value="F:hydrolase activity, acting on carbon-nitrogen (but not peptide) bonds"/>
    <property type="evidence" value="ECO:0007669"/>
    <property type="project" value="InterPro"/>
</dbReference>
<name>A0A011N018_9PROT</name>
<comment type="caution">
    <text evidence="4">The sequence shown here is derived from an EMBL/GenBank/DDBJ whole genome shotgun (WGS) entry which is preliminary data.</text>
</comment>
<evidence type="ECO:0000256" key="2">
    <source>
        <dbReference type="ARBA" id="ARBA00022729"/>
    </source>
</evidence>
<dbReference type="Gene3D" id="3.20.20.370">
    <property type="entry name" value="Glycoside hydrolase/deacetylase"/>
    <property type="match status" value="1"/>
</dbReference>
<dbReference type="InterPro" id="IPR011330">
    <property type="entry name" value="Glyco_hydro/deAcase_b/a-brl"/>
</dbReference>
<dbReference type="PROSITE" id="PS51677">
    <property type="entry name" value="NODB"/>
    <property type="match status" value="1"/>
</dbReference>
<dbReference type="CDD" id="cd10918">
    <property type="entry name" value="CE4_NodB_like_5s_6s"/>
    <property type="match status" value="1"/>
</dbReference>
<dbReference type="Pfam" id="PF01522">
    <property type="entry name" value="Polysacc_deac_1"/>
    <property type="match status" value="2"/>
</dbReference>
<comment type="subcellular location">
    <subcellularLocation>
        <location evidence="1">Secreted</location>
    </subcellularLocation>
</comment>
<gene>
    <name evidence="4" type="ORF">AW08_01404</name>
</gene>
<keyword evidence="2" id="KW-0732">Signal</keyword>
<dbReference type="SUPFAM" id="SSF88713">
    <property type="entry name" value="Glycoside hydrolase/deacetylase"/>
    <property type="match status" value="1"/>
</dbReference>
<reference evidence="4" key="1">
    <citation type="submission" date="2014-02" db="EMBL/GenBank/DDBJ databases">
        <title>Expanding our view of genomic diversity in Candidatus Accumulibacter clades.</title>
        <authorList>
            <person name="Skennerton C.T."/>
            <person name="Barr J.J."/>
            <person name="Slater F.R."/>
            <person name="Bond P.L."/>
            <person name="Tyson G.W."/>
        </authorList>
    </citation>
    <scope>NUCLEOTIDE SEQUENCE [LARGE SCALE GENOMIC DNA]</scope>
</reference>
<dbReference type="STRING" id="1454001.AW08_01404"/>
<proteinExistence type="predicted"/>
<dbReference type="InterPro" id="IPR002509">
    <property type="entry name" value="NODB_dom"/>
</dbReference>
<dbReference type="Proteomes" id="UP000020218">
    <property type="component" value="Unassembled WGS sequence"/>
</dbReference>
<dbReference type="PANTHER" id="PTHR34216">
    <property type="match status" value="1"/>
</dbReference>
<evidence type="ECO:0000259" key="3">
    <source>
        <dbReference type="PROSITE" id="PS51677"/>
    </source>
</evidence>
<keyword evidence="5" id="KW-1185">Reference proteome</keyword>
<feature type="domain" description="NodB homology" evidence="3">
    <location>
        <begin position="74"/>
        <end position="324"/>
    </location>
</feature>
<dbReference type="PANTHER" id="PTHR34216:SF3">
    <property type="entry name" value="POLY-BETA-1,6-N-ACETYL-D-GLUCOSAMINE N-DEACETYLASE"/>
    <property type="match status" value="1"/>
</dbReference>
<evidence type="ECO:0000313" key="4">
    <source>
        <dbReference type="EMBL" id="EXI68186.1"/>
    </source>
</evidence>
<evidence type="ECO:0000313" key="5">
    <source>
        <dbReference type="Proteomes" id="UP000020218"/>
    </source>
</evidence>
<sequence length="324" mass="35893">MIRTLANLLSPAGKNGRLSILIFHRVVARRDEVFDGNPDAIAFAQRMRWLRTWFHVLPLDEAVQRLRERCLPARAAAVSFDDGYADNYHVALPILQQLGVPATFFVATGYLDGGRMWNDTVIESVRRCGQATLDLSGIGLGTHDLGSPAAMRRTITVVLDGLKYRPPGERSQAAEHVAQVAGCRLPTDLMMTSEQVRAMRRAGMLIGAHTATHPILARLGPDEARREVVASRDFLQDLLQERVGLFAYPNGRPSMDYRAEDAECIRSLGFDAAVTTAWGVADAGSDLMQLPRFTPWDGTRLRFGLRLLRNLLDDSRRASMQLAG</sequence>
<dbReference type="GO" id="GO:0005975">
    <property type="term" value="P:carbohydrate metabolic process"/>
    <property type="evidence" value="ECO:0007669"/>
    <property type="project" value="InterPro"/>
</dbReference>
<accession>A0A011N018</accession>
<dbReference type="GO" id="GO:0005576">
    <property type="term" value="C:extracellular region"/>
    <property type="evidence" value="ECO:0007669"/>
    <property type="project" value="UniProtKB-SubCell"/>
</dbReference>
<organism evidence="4 5">
    <name type="scientific">Candidatus Accumulibacter adjunctus</name>
    <dbReference type="NCBI Taxonomy" id="1454001"/>
    <lineage>
        <taxon>Bacteria</taxon>
        <taxon>Pseudomonadati</taxon>
        <taxon>Pseudomonadota</taxon>
        <taxon>Betaproteobacteria</taxon>
        <taxon>Candidatus Accumulibacter</taxon>
    </lineage>
</organism>
<dbReference type="InterPro" id="IPR051398">
    <property type="entry name" value="Polysacch_Deacetylase"/>
</dbReference>
<protein>
    <submittedName>
        <fullName evidence="4">Outer membrane N-deacetylase</fullName>
    </submittedName>
</protein>
<dbReference type="AlphaFoldDB" id="A0A011N018"/>
<dbReference type="EMBL" id="JFAX01000006">
    <property type="protein sequence ID" value="EXI68186.1"/>
    <property type="molecule type" value="Genomic_DNA"/>
</dbReference>
<evidence type="ECO:0000256" key="1">
    <source>
        <dbReference type="ARBA" id="ARBA00004613"/>
    </source>
</evidence>
<dbReference type="PATRIC" id="fig|1454001.3.peg.1457"/>